<evidence type="ECO:0000313" key="2">
    <source>
        <dbReference type="EMBL" id="JAP11630.1"/>
    </source>
</evidence>
<feature type="signal peptide" evidence="1">
    <location>
        <begin position="1"/>
        <end position="20"/>
    </location>
</feature>
<sequence length="64" mass="7317">FILFNLLFILQYDLFSFSLGSDVVVCKCCCLNASSKGGIVQMGKYLLVKKYNEQIKVCSWLKQK</sequence>
<name>A0A0V0GU30_SOLCH</name>
<proteinExistence type="predicted"/>
<evidence type="ECO:0000256" key="1">
    <source>
        <dbReference type="SAM" id="SignalP"/>
    </source>
</evidence>
<organism evidence="2">
    <name type="scientific">Solanum chacoense</name>
    <name type="common">Chaco potato</name>
    <dbReference type="NCBI Taxonomy" id="4108"/>
    <lineage>
        <taxon>Eukaryota</taxon>
        <taxon>Viridiplantae</taxon>
        <taxon>Streptophyta</taxon>
        <taxon>Embryophyta</taxon>
        <taxon>Tracheophyta</taxon>
        <taxon>Spermatophyta</taxon>
        <taxon>Magnoliopsida</taxon>
        <taxon>eudicotyledons</taxon>
        <taxon>Gunneridae</taxon>
        <taxon>Pentapetalae</taxon>
        <taxon>asterids</taxon>
        <taxon>lamiids</taxon>
        <taxon>Solanales</taxon>
        <taxon>Solanaceae</taxon>
        <taxon>Solanoideae</taxon>
        <taxon>Solaneae</taxon>
        <taxon>Solanum</taxon>
    </lineage>
</organism>
<protein>
    <submittedName>
        <fullName evidence="2">Putative ovule protein</fullName>
    </submittedName>
</protein>
<reference evidence="2" key="1">
    <citation type="submission" date="2015-12" db="EMBL/GenBank/DDBJ databases">
        <title>Gene expression during late stages of embryo sac development: a critical building block for successful pollen-pistil interactions.</title>
        <authorList>
            <person name="Liu Y."/>
            <person name="Joly V."/>
            <person name="Sabar M."/>
            <person name="Matton D.P."/>
        </authorList>
    </citation>
    <scope>NUCLEOTIDE SEQUENCE</scope>
</reference>
<dbReference type="AlphaFoldDB" id="A0A0V0GU30"/>
<feature type="chain" id="PRO_5006865547" evidence="1">
    <location>
        <begin position="21"/>
        <end position="64"/>
    </location>
</feature>
<dbReference type="EMBL" id="GEDG01031003">
    <property type="protein sequence ID" value="JAP11630.1"/>
    <property type="molecule type" value="Transcribed_RNA"/>
</dbReference>
<feature type="non-terminal residue" evidence="2">
    <location>
        <position position="1"/>
    </location>
</feature>
<keyword evidence="1" id="KW-0732">Signal</keyword>
<accession>A0A0V0GU30</accession>